<dbReference type="PANTHER" id="PTHR31917">
    <property type="entry name" value="AGENET DOMAIN-CONTAINING PROTEIN-RELATED"/>
    <property type="match status" value="1"/>
</dbReference>
<dbReference type="CDD" id="cd20405">
    <property type="entry name" value="Tudor_Agenet_AtDUF_rpt1_3"/>
    <property type="match status" value="1"/>
</dbReference>
<feature type="domain" description="Agenet" evidence="1">
    <location>
        <begin position="111"/>
        <end position="166"/>
    </location>
</feature>
<dbReference type="PANTHER" id="PTHR31917:SF158">
    <property type="entry name" value="AGENET DOMAIN-CONTAINING PROTEIN"/>
    <property type="match status" value="1"/>
</dbReference>
<reference evidence="2 3" key="1">
    <citation type="submission" date="2020-09" db="EMBL/GenBank/DDBJ databases">
        <title>De no assembly of potato wild relative species, Solanum commersonii.</title>
        <authorList>
            <person name="Cho K."/>
        </authorList>
    </citation>
    <scope>NUCLEOTIDE SEQUENCE [LARGE SCALE GENOMIC DNA]</scope>
    <source>
        <strain evidence="2">LZ3.2</strain>
        <tissue evidence="2">Leaf</tissue>
    </source>
</reference>
<dbReference type="InterPro" id="IPR014002">
    <property type="entry name" value="Agenet_dom_plant"/>
</dbReference>
<feature type="domain" description="Agenet" evidence="1">
    <location>
        <begin position="37"/>
        <end position="105"/>
    </location>
</feature>
<gene>
    <name evidence="2" type="ORF">H5410_033942</name>
</gene>
<evidence type="ECO:0000313" key="2">
    <source>
        <dbReference type="EMBL" id="KAG5602572.1"/>
    </source>
</evidence>
<sequence length="174" mass="20138">MARIRVRVTKEQRHQSRMAEISTSIKSITSKKQNITKEFEKGDEVEVASHEDGFVGSYYTATILSKLDANHYIVKYKTMLTDDESELLEEVVTAGEVRPVPPHQDETMSEKGFRVYDIVDVYANDGWWFGCISGKIGEEYYVYFPTTEDNMAYPSHVLRFHQEWCKCGWISLMS</sequence>
<dbReference type="SMART" id="SM00743">
    <property type="entry name" value="Agenet"/>
    <property type="match status" value="2"/>
</dbReference>
<dbReference type="EMBL" id="JACXVP010000006">
    <property type="protein sequence ID" value="KAG5602572.1"/>
    <property type="molecule type" value="Genomic_DNA"/>
</dbReference>
<dbReference type="Proteomes" id="UP000824120">
    <property type="component" value="Chromosome 6"/>
</dbReference>
<evidence type="ECO:0000313" key="3">
    <source>
        <dbReference type="Proteomes" id="UP000824120"/>
    </source>
</evidence>
<protein>
    <recommendedName>
        <fullName evidence="1">Agenet domain-containing protein</fullName>
    </recommendedName>
</protein>
<dbReference type="AlphaFoldDB" id="A0A9J5YU36"/>
<proteinExistence type="predicted"/>
<dbReference type="Pfam" id="PF05641">
    <property type="entry name" value="Agenet"/>
    <property type="match status" value="1"/>
</dbReference>
<evidence type="ECO:0000259" key="1">
    <source>
        <dbReference type="SMART" id="SM00743"/>
    </source>
</evidence>
<dbReference type="OrthoDB" id="1247910at2759"/>
<name>A0A9J5YU36_SOLCO</name>
<keyword evidence="3" id="KW-1185">Reference proteome</keyword>
<dbReference type="InterPro" id="IPR008395">
    <property type="entry name" value="Agenet-like_dom"/>
</dbReference>
<dbReference type="Gene3D" id="2.30.30.140">
    <property type="match status" value="1"/>
</dbReference>
<accession>A0A9J5YU36</accession>
<organism evidence="2 3">
    <name type="scientific">Solanum commersonii</name>
    <name type="common">Commerson's wild potato</name>
    <name type="synonym">Commerson's nightshade</name>
    <dbReference type="NCBI Taxonomy" id="4109"/>
    <lineage>
        <taxon>Eukaryota</taxon>
        <taxon>Viridiplantae</taxon>
        <taxon>Streptophyta</taxon>
        <taxon>Embryophyta</taxon>
        <taxon>Tracheophyta</taxon>
        <taxon>Spermatophyta</taxon>
        <taxon>Magnoliopsida</taxon>
        <taxon>eudicotyledons</taxon>
        <taxon>Gunneridae</taxon>
        <taxon>Pentapetalae</taxon>
        <taxon>asterids</taxon>
        <taxon>lamiids</taxon>
        <taxon>Solanales</taxon>
        <taxon>Solanaceae</taxon>
        <taxon>Solanoideae</taxon>
        <taxon>Solaneae</taxon>
        <taxon>Solanum</taxon>
    </lineage>
</organism>
<comment type="caution">
    <text evidence="2">The sequence shown here is derived from an EMBL/GenBank/DDBJ whole genome shotgun (WGS) entry which is preliminary data.</text>
</comment>